<reference evidence="11 12" key="1">
    <citation type="submission" date="2018-08" db="EMBL/GenBank/DDBJ databases">
        <title>Genome and evolution of the arbuscular mycorrhizal fungus Diversispora epigaea (formerly Glomus versiforme) and its bacterial endosymbionts.</title>
        <authorList>
            <person name="Sun X."/>
            <person name="Fei Z."/>
            <person name="Harrison M."/>
        </authorList>
    </citation>
    <scope>NUCLEOTIDE SEQUENCE [LARGE SCALE GENOMIC DNA]</scope>
    <source>
        <strain evidence="11 12">IT104</strain>
    </source>
</reference>
<accession>A0A397JXG0</accession>
<evidence type="ECO:0000313" key="11">
    <source>
        <dbReference type="EMBL" id="RHZ89964.1"/>
    </source>
</evidence>
<dbReference type="Gene3D" id="1.10.1520.10">
    <property type="entry name" value="Ribonuclease III domain"/>
    <property type="match status" value="1"/>
</dbReference>
<dbReference type="FunFam" id="1.10.1520.10:FF:000001">
    <property type="entry name" value="Ribonuclease 3"/>
    <property type="match status" value="1"/>
</dbReference>
<evidence type="ECO:0000259" key="9">
    <source>
        <dbReference type="PROSITE" id="PS50137"/>
    </source>
</evidence>
<dbReference type="PANTHER" id="PTHR11207:SF0">
    <property type="entry name" value="RIBONUCLEASE 3"/>
    <property type="match status" value="1"/>
</dbReference>
<dbReference type="InterPro" id="IPR011907">
    <property type="entry name" value="RNase_III"/>
</dbReference>
<comment type="similarity">
    <text evidence="2">Belongs to the ribonuclease III family.</text>
</comment>
<dbReference type="SMART" id="SM00535">
    <property type="entry name" value="RIBOc"/>
    <property type="match status" value="1"/>
</dbReference>
<name>A0A397JXG0_9GLOM</name>
<feature type="domain" description="DRBM" evidence="9">
    <location>
        <begin position="191"/>
        <end position="260"/>
    </location>
</feature>
<feature type="domain" description="RNase III" evidence="10">
    <location>
        <begin position="13"/>
        <end position="128"/>
    </location>
</feature>
<evidence type="ECO:0000313" key="12">
    <source>
        <dbReference type="Proteomes" id="UP000266861"/>
    </source>
</evidence>
<dbReference type="CDD" id="cd00593">
    <property type="entry name" value="RIBOc"/>
    <property type="match status" value="1"/>
</dbReference>
<dbReference type="PANTHER" id="PTHR11207">
    <property type="entry name" value="RIBONUCLEASE III"/>
    <property type="match status" value="1"/>
</dbReference>
<dbReference type="HAMAP" id="MF_00104">
    <property type="entry name" value="RNase_III"/>
    <property type="match status" value="1"/>
</dbReference>
<evidence type="ECO:0000256" key="7">
    <source>
        <dbReference type="ARBA" id="ARBA00022884"/>
    </source>
</evidence>
<evidence type="ECO:0000256" key="4">
    <source>
        <dbReference type="ARBA" id="ARBA00022722"/>
    </source>
</evidence>
<keyword evidence="5" id="KW-0255">Endonuclease</keyword>
<dbReference type="Proteomes" id="UP000266861">
    <property type="component" value="Unassembled WGS sequence"/>
</dbReference>
<dbReference type="EMBL" id="PQFF01000007">
    <property type="protein sequence ID" value="RHZ89964.1"/>
    <property type="molecule type" value="Genomic_DNA"/>
</dbReference>
<dbReference type="GO" id="GO:0003725">
    <property type="term" value="F:double-stranded RNA binding"/>
    <property type="evidence" value="ECO:0007669"/>
    <property type="project" value="TreeGrafter"/>
</dbReference>
<keyword evidence="4" id="KW-0540">Nuclease</keyword>
<dbReference type="OrthoDB" id="416741at2759"/>
<comment type="catalytic activity">
    <reaction evidence="1">
        <text>Endonucleolytic cleavage to 5'-phosphomonoester.</text>
        <dbReference type="EC" id="3.1.26.3"/>
    </reaction>
</comment>
<evidence type="ECO:0000256" key="6">
    <source>
        <dbReference type="ARBA" id="ARBA00022801"/>
    </source>
</evidence>
<evidence type="ECO:0000256" key="2">
    <source>
        <dbReference type="ARBA" id="ARBA00010183"/>
    </source>
</evidence>
<dbReference type="PROSITE" id="PS00517">
    <property type="entry name" value="RNASE_3_1"/>
    <property type="match status" value="1"/>
</dbReference>
<keyword evidence="12" id="KW-1185">Reference proteome</keyword>
<dbReference type="InterPro" id="IPR000999">
    <property type="entry name" value="RNase_III_dom"/>
</dbReference>
<sequence length="291" mass="32532">MSSLFKPIPQRKFNNDKLRLEALTHKSYCYENPMSGHHNERLEFLGDSIIGFVVADYLYNKYPDYKEGQLTMLRAKIVCKQTLANFAGRLGLDRDLRLGAGSSNSRNNEKILEDAFEAYIGAVFLDSGKDLKCVLDFLEPFVGPLVEELNKPISGTPINLIQGISGLPREKIPLIPGPEDLKLPFSLEHQDPIGKLQTWSLKKGFPIPFYREVKVEGIAHDPRFTIQVQINGMVAGEGEGRNKKEAKKQAASKALARFLNPDPEPDLSQKHLQNFENFGGSDELMCSGPSN</sequence>
<dbReference type="SMART" id="SM00358">
    <property type="entry name" value="DSRM"/>
    <property type="match status" value="1"/>
</dbReference>
<evidence type="ECO:0000256" key="5">
    <source>
        <dbReference type="ARBA" id="ARBA00022759"/>
    </source>
</evidence>
<keyword evidence="6" id="KW-0378">Hydrolase</keyword>
<dbReference type="STRING" id="1348612.A0A397JXG0"/>
<dbReference type="GO" id="GO:0006364">
    <property type="term" value="P:rRNA processing"/>
    <property type="evidence" value="ECO:0007669"/>
    <property type="project" value="InterPro"/>
</dbReference>
<dbReference type="GO" id="GO:0004525">
    <property type="term" value="F:ribonuclease III activity"/>
    <property type="evidence" value="ECO:0007669"/>
    <property type="project" value="UniProtKB-EC"/>
</dbReference>
<dbReference type="GO" id="GO:0034963">
    <property type="term" value="P:box C/D sno(s)RNA processing"/>
    <property type="evidence" value="ECO:0007669"/>
    <property type="project" value="UniProtKB-ARBA"/>
</dbReference>
<evidence type="ECO:0000259" key="10">
    <source>
        <dbReference type="PROSITE" id="PS50142"/>
    </source>
</evidence>
<dbReference type="Gene3D" id="3.30.160.20">
    <property type="match status" value="1"/>
</dbReference>
<dbReference type="CDD" id="cd10845">
    <property type="entry name" value="DSRM_RNAse_III_family"/>
    <property type="match status" value="1"/>
</dbReference>
<dbReference type="InterPro" id="IPR014720">
    <property type="entry name" value="dsRBD_dom"/>
</dbReference>
<dbReference type="SUPFAM" id="SSF54768">
    <property type="entry name" value="dsRNA-binding domain-like"/>
    <property type="match status" value="1"/>
</dbReference>
<proteinExistence type="inferred from homology"/>
<comment type="caution">
    <text evidence="11">The sequence shown here is derived from an EMBL/GenBank/DDBJ whole genome shotgun (WGS) entry which is preliminary data.</text>
</comment>
<keyword evidence="7 8" id="KW-0694">RNA-binding</keyword>
<dbReference type="EC" id="3.1.26.3" evidence="3"/>
<dbReference type="PROSITE" id="PS50142">
    <property type="entry name" value="RNASE_3_2"/>
    <property type="match status" value="1"/>
</dbReference>
<organism evidence="11 12">
    <name type="scientific">Diversispora epigaea</name>
    <dbReference type="NCBI Taxonomy" id="1348612"/>
    <lineage>
        <taxon>Eukaryota</taxon>
        <taxon>Fungi</taxon>
        <taxon>Fungi incertae sedis</taxon>
        <taxon>Mucoromycota</taxon>
        <taxon>Glomeromycotina</taxon>
        <taxon>Glomeromycetes</taxon>
        <taxon>Diversisporales</taxon>
        <taxon>Diversisporaceae</taxon>
        <taxon>Diversispora</taxon>
    </lineage>
</organism>
<dbReference type="Pfam" id="PF00035">
    <property type="entry name" value="dsrm"/>
    <property type="match status" value="1"/>
</dbReference>
<evidence type="ECO:0000256" key="8">
    <source>
        <dbReference type="PROSITE-ProRule" id="PRU00266"/>
    </source>
</evidence>
<dbReference type="SUPFAM" id="SSF69065">
    <property type="entry name" value="RNase III domain-like"/>
    <property type="match status" value="1"/>
</dbReference>
<dbReference type="GO" id="GO:0034475">
    <property type="term" value="P:U4 snRNA 3'-end processing"/>
    <property type="evidence" value="ECO:0007669"/>
    <property type="project" value="UniProtKB-ARBA"/>
</dbReference>
<protein>
    <recommendedName>
        <fullName evidence="3">ribonuclease III</fullName>
        <ecNumber evidence="3">3.1.26.3</ecNumber>
    </recommendedName>
</protein>
<gene>
    <name evidence="11" type="ORF">Glove_9g257</name>
</gene>
<evidence type="ECO:0000256" key="3">
    <source>
        <dbReference type="ARBA" id="ARBA00012177"/>
    </source>
</evidence>
<dbReference type="PROSITE" id="PS50137">
    <property type="entry name" value="DS_RBD"/>
    <property type="match status" value="1"/>
</dbReference>
<dbReference type="GO" id="GO:0010468">
    <property type="term" value="P:regulation of gene expression"/>
    <property type="evidence" value="ECO:0007669"/>
    <property type="project" value="TreeGrafter"/>
</dbReference>
<evidence type="ECO:0000256" key="1">
    <source>
        <dbReference type="ARBA" id="ARBA00000109"/>
    </source>
</evidence>
<dbReference type="GO" id="GO:0030847">
    <property type="term" value="P:termination of RNA polymerase II transcription, exosome-dependent"/>
    <property type="evidence" value="ECO:0007669"/>
    <property type="project" value="UniProtKB-ARBA"/>
</dbReference>
<dbReference type="Pfam" id="PF14622">
    <property type="entry name" value="Ribonucleas_3_3"/>
    <property type="match status" value="1"/>
</dbReference>
<dbReference type="AlphaFoldDB" id="A0A397JXG0"/>
<dbReference type="InterPro" id="IPR036389">
    <property type="entry name" value="RNase_III_sf"/>
</dbReference>